<dbReference type="RefSeq" id="XP_013960130.1">
    <property type="nucleotide sequence ID" value="XM_014104655.1"/>
</dbReference>
<sequence>MEDVKGVFILKGRVSRSLARKDVGIGGETRVATFHLPRIEDMTRFTHFVLEFPVEVRGTAEIRAQCGILGTQGIDLDGFVGHGHGQGDPCAEQLRQAVHDELDSSGVVDSSGDVIMARKVDVICWDSSVKPGVCEGEEYGPEMIYWKLEDESRNKKGQKDGQIFTVRICFQLNSVLGNGKHRIVQNGDPCVAALSIHTTPGSTCAVKNGDKVIFYGPVKNS</sequence>
<dbReference type="GeneID" id="25790890"/>
<organism evidence="1 2">
    <name type="scientific">Hypocrea virens (strain Gv29-8 / FGSC 10586)</name>
    <name type="common">Gliocladium virens</name>
    <name type="synonym">Trichoderma virens</name>
    <dbReference type="NCBI Taxonomy" id="413071"/>
    <lineage>
        <taxon>Eukaryota</taxon>
        <taxon>Fungi</taxon>
        <taxon>Dikarya</taxon>
        <taxon>Ascomycota</taxon>
        <taxon>Pezizomycotina</taxon>
        <taxon>Sordariomycetes</taxon>
        <taxon>Hypocreomycetidae</taxon>
        <taxon>Hypocreales</taxon>
        <taxon>Hypocreaceae</taxon>
        <taxon>Trichoderma</taxon>
    </lineage>
</organism>
<proteinExistence type="predicted"/>
<dbReference type="VEuPathDB" id="FungiDB:TRIVIDRAFT_215156"/>
<evidence type="ECO:0000313" key="2">
    <source>
        <dbReference type="Proteomes" id="UP000007115"/>
    </source>
</evidence>
<name>G9MGR8_HYPVG</name>
<dbReference type="HOGENOM" id="CLU_1195119_0_0_1"/>
<dbReference type="Proteomes" id="UP000007115">
    <property type="component" value="Unassembled WGS sequence"/>
</dbReference>
<accession>G9MGR8</accession>
<gene>
    <name evidence="1" type="ORF">TRIVIDRAFT_215156</name>
</gene>
<protein>
    <submittedName>
        <fullName evidence="1">Uncharacterized protein</fullName>
    </submittedName>
</protein>
<comment type="caution">
    <text evidence="1">The sequence shown here is derived from an EMBL/GenBank/DDBJ whole genome shotgun (WGS) entry which is preliminary data.</text>
</comment>
<reference evidence="1 2" key="1">
    <citation type="journal article" date="2011" name="Genome Biol.">
        <title>Comparative genome sequence analysis underscores mycoparasitism as the ancestral life style of Trichoderma.</title>
        <authorList>
            <person name="Kubicek C.P."/>
            <person name="Herrera-Estrella A."/>
            <person name="Seidl-Seiboth V."/>
            <person name="Martinez D.A."/>
            <person name="Druzhinina I.S."/>
            <person name="Thon M."/>
            <person name="Zeilinger S."/>
            <person name="Casas-Flores S."/>
            <person name="Horwitz B.A."/>
            <person name="Mukherjee P.K."/>
            <person name="Mukherjee M."/>
            <person name="Kredics L."/>
            <person name="Alcaraz L.D."/>
            <person name="Aerts A."/>
            <person name="Antal Z."/>
            <person name="Atanasova L."/>
            <person name="Cervantes-Badillo M.G."/>
            <person name="Challacombe J."/>
            <person name="Chertkov O."/>
            <person name="McCluskey K."/>
            <person name="Coulpier F."/>
            <person name="Deshpande N."/>
            <person name="von Doehren H."/>
            <person name="Ebbole D.J."/>
            <person name="Esquivel-Naranjo E.U."/>
            <person name="Fekete E."/>
            <person name="Flipphi M."/>
            <person name="Glaser F."/>
            <person name="Gomez-Rodriguez E.Y."/>
            <person name="Gruber S."/>
            <person name="Han C."/>
            <person name="Henrissat B."/>
            <person name="Hermosa R."/>
            <person name="Hernandez-Onate M."/>
            <person name="Karaffa L."/>
            <person name="Kosti I."/>
            <person name="Le Crom S."/>
            <person name="Lindquist E."/>
            <person name="Lucas S."/>
            <person name="Luebeck M."/>
            <person name="Luebeck P.S."/>
            <person name="Margeot A."/>
            <person name="Metz B."/>
            <person name="Misra M."/>
            <person name="Nevalainen H."/>
            <person name="Omann M."/>
            <person name="Packer N."/>
            <person name="Perrone G."/>
            <person name="Uresti-Rivera E.E."/>
            <person name="Salamov A."/>
            <person name="Schmoll M."/>
            <person name="Seiboth B."/>
            <person name="Shapiro H."/>
            <person name="Sukno S."/>
            <person name="Tamayo-Ramos J.A."/>
            <person name="Tisch D."/>
            <person name="Wiest A."/>
            <person name="Wilkinson H.H."/>
            <person name="Zhang M."/>
            <person name="Coutinho P.M."/>
            <person name="Kenerley C.M."/>
            <person name="Monte E."/>
            <person name="Baker S.E."/>
            <person name="Grigoriev I.V."/>
        </authorList>
    </citation>
    <scope>NUCLEOTIDE SEQUENCE [LARGE SCALE GENOMIC DNA]</scope>
    <source>
        <strain evidence="2">Gv29-8 / FGSC 10586</strain>
    </source>
</reference>
<dbReference type="EMBL" id="ABDF02000002">
    <property type="protein sequence ID" value="EHK25913.1"/>
    <property type="molecule type" value="Genomic_DNA"/>
</dbReference>
<evidence type="ECO:0000313" key="1">
    <source>
        <dbReference type="EMBL" id="EHK25913.1"/>
    </source>
</evidence>
<keyword evidence="2" id="KW-1185">Reference proteome</keyword>
<dbReference type="InParanoid" id="G9MGR8"/>
<dbReference type="AlphaFoldDB" id="G9MGR8"/>